<evidence type="ECO:0000313" key="2">
    <source>
        <dbReference type="EMBL" id="MFD2522598.1"/>
    </source>
</evidence>
<name>A0ABW5JAG9_9BACT</name>
<dbReference type="Proteomes" id="UP001597510">
    <property type="component" value="Unassembled WGS sequence"/>
</dbReference>
<evidence type="ECO:0000256" key="1">
    <source>
        <dbReference type="SAM" id="SignalP"/>
    </source>
</evidence>
<accession>A0ABW5JAG9</accession>
<organism evidence="2 3">
    <name type="scientific">Emticicia soli</name>
    <dbReference type="NCBI Taxonomy" id="2027878"/>
    <lineage>
        <taxon>Bacteria</taxon>
        <taxon>Pseudomonadati</taxon>
        <taxon>Bacteroidota</taxon>
        <taxon>Cytophagia</taxon>
        <taxon>Cytophagales</taxon>
        <taxon>Leadbetterellaceae</taxon>
        <taxon>Emticicia</taxon>
    </lineage>
</organism>
<sequence length="116" mass="13137">MKKLTLLIMLMLVGGALSAQEKKKKFFVAEKIDYDAKSEKEIKQTDAELKDEMTTFLGFGLRFSITNVDESLTPGDKEDKKKTGLRFQVGFQMPKFIKTKPPQKIFKAGMDVGVVR</sequence>
<dbReference type="RefSeq" id="WP_340237593.1">
    <property type="nucleotide sequence ID" value="NZ_JBBEWC010000008.1"/>
</dbReference>
<proteinExistence type="predicted"/>
<dbReference type="EMBL" id="JBHULC010000021">
    <property type="protein sequence ID" value="MFD2522598.1"/>
    <property type="molecule type" value="Genomic_DNA"/>
</dbReference>
<evidence type="ECO:0000313" key="3">
    <source>
        <dbReference type="Proteomes" id="UP001597510"/>
    </source>
</evidence>
<feature type="signal peptide" evidence="1">
    <location>
        <begin position="1"/>
        <end position="19"/>
    </location>
</feature>
<comment type="caution">
    <text evidence="2">The sequence shown here is derived from an EMBL/GenBank/DDBJ whole genome shotgun (WGS) entry which is preliminary data.</text>
</comment>
<protein>
    <recommendedName>
        <fullName evidence="4">Outer membrane protein beta-barrel domain-containing protein</fullName>
    </recommendedName>
</protein>
<reference evidence="3" key="1">
    <citation type="journal article" date="2019" name="Int. J. Syst. Evol. Microbiol.">
        <title>The Global Catalogue of Microorganisms (GCM) 10K type strain sequencing project: providing services to taxonomists for standard genome sequencing and annotation.</title>
        <authorList>
            <consortium name="The Broad Institute Genomics Platform"/>
            <consortium name="The Broad Institute Genome Sequencing Center for Infectious Disease"/>
            <person name="Wu L."/>
            <person name="Ma J."/>
        </authorList>
    </citation>
    <scope>NUCLEOTIDE SEQUENCE [LARGE SCALE GENOMIC DNA]</scope>
    <source>
        <strain evidence="3">KCTC 52344</strain>
    </source>
</reference>
<gene>
    <name evidence="2" type="ORF">ACFSR2_17000</name>
</gene>
<keyword evidence="3" id="KW-1185">Reference proteome</keyword>
<feature type="chain" id="PRO_5045655142" description="Outer membrane protein beta-barrel domain-containing protein" evidence="1">
    <location>
        <begin position="20"/>
        <end position="116"/>
    </location>
</feature>
<keyword evidence="1" id="KW-0732">Signal</keyword>
<evidence type="ECO:0008006" key="4">
    <source>
        <dbReference type="Google" id="ProtNLM"/>
    </source>
</evidence>